<name>A0A368L880_9BURK</name>
<dbReference type="InterPro" id="IPR017827">
    <property type="entry name" value="HSQ_synthase_HpnC"/>
</dbReference>
<dbReference type="InterPro" id="IPR044843">
    <property type="entry name" value="Trans_IPPS_bact-type"/>
</dbReference>
<gene>
    <name evidence="1" type="primary">hpnC</name>
    <name evidence="1" type="ORF">DU000_03710</name>
</gene>
<dbReference type="NCBIfam" id="TIGR03464">
    <property type="entry name" value="HpnC"/>
    <property type="match status" value="1"/>
</dbReference>
<dbReference type="RefSeq" id="WP_114401964.1">
    <property type="nucleotide sequence ID" value="NZ_QPGB01000001.1"/>
</dbReference>
<dbReference type="InterPro" id="IPR008949">
    <property type="entry name" value="Isoprenoid_synthase_dom_sf"/>
</dbReference>
<accession>A0A368L880</accession>
<organism evidence="1 2">
    <name type="scientific">Parvibium lacunae</name>
    <dbReference type="NCBI Taxonomy" id="1888893"/>
    <lineage>
        <taxon>Bacteria</taxon>
        <taxon>Pseudomonadati</taxon>
        <taxon>Pseudomonadota</taxon>
        <taxon>Betaproteobacteria</taxon>
        <taxon>Burkholderiales</taxon>
        <taxon>Alcaligenaceae</taxon>
        <taxon>Parvibium</taxon>
    </lineage>
</organism>
<dbReference type="Pfam" id="PF00494">
    <property type="entry name" value="SQS_PSY"/>
    <property type="match status" value="1"/>
</dbReference>
<dbReference type="SFLD" id="SFLDS00005">
    <property type="entry name" value="Isoprenoid_Synthase_Type_I"/>
    <property type="match status" value="1"/>
</dbReference>
<dbReference type="GO" id="GO:0051996">
    <property type="term" value="F:squalene synthase [NAD(P)H] activity"/>
    <property type="evidence" value="ECO:0007669"/>
    <property type="project" value="UniProtKB-EC"/>
</dbReference>
<keyword evidence="1" id="KW-0808">Transferase</keyword>
<dbReference type="InterPro" id="IPR002060">
    <property type="entry name" value="Squ/phyt_synthse"/>
</dbReference>
<evidence type="ECO:0000313" key="1">
    <source>
        <dbReference type="EMBL" id="RCS59817.1"/>
    </source>
</evidence>
<comment type="caution">
    <text evidence="1">The sequence shown here is derived from an EMBL/GenBank/DDBJ whole genome shotgun (WGS) entry which is preliminary data.</text>
</comment>
<proteinExistence type="predicted"/>
<dbReference type="OrthoDB" id="9807580at2"/>
<dbReference type="SFLD" id="SFLDG01212">
    <property type="entry name" value="Phytoene_synthase_like"/>
    <property type="match status" value="1"/>
</dbReference>
<sequence>MTAPTTTPSVIKAYSRHYENFPVASILLPRAYRQAIRAIYAFARSADDIADEGNDTAEQRLSKLKQYEWSLDCLRQERPQAVPAELQPIFSPLFDAVQRYQLPLNLLADLLDAFKQDVTTTRYATYTDLLDYCRRSANPIGRLLLHLYQVATPDTLQKSDAICTALQLINFWQDVAIDWQKSRIYLPQADMRAFGVEEWDIGEQRAHSNWYKLMWFEVKRTRALLLSGAELTQQLPGRAGFELRLVILGGLTILKRLEQEADVFRHRPRLRKSDWLGLCWRACRWSRPLSA</sequence>
<dbReference type="EMBL" id="QPGB01000001">
    <property type="protein sequence ID" value="RCS59817.1"/>
    <property type="molecule type" value="Genomic_DNA"/>
</dbReference>
<dbReference type="GO" id="GO:0004311">
    <property type="term" value="F:geranylgeranyl diphosphate synthase activity"/>
    <property type="evidence" value="ECO:0007669"/>
    <property type="project" value="InterPro"/>
</dbReference>
<dbReference type="CDD" id="cd00683">
    <property type="entry name" value="Trans_IPPS_HH"/>
    <property type="match status" value="1"/>
</dbReference>
<dbReference type="PANTHER" id="PTHR31480">
    <property type="entry name" value="BIFUNCTIONAL LYCOPENE CYCLASE/PHYTOENE SYNTHASE"/>
    <property type="match status" value="1"/>
</dbReference>
<dbReference type="Proteomes" id="UP000252357">
    <property type="component" value="Unassembled WGS sequence"/>
</dbReference>
<dbReference type="EC" id="2.5.1.21" evidence="1"/>
<dbReference type="SFLD" id="SFLDG01018">
    <property type="entry name" value="Squalene/Phytoene_Synthase_Lik"/>
    <property type="match status" value="1"/>
</dbReference>
<evidence type="ECO:0000313" key="2">
    <source>
        <dbReference type="Proteomes" id="UP000252357"/>
    </source>
</evidence>
<protein>
    <submittedName>
        <fullName evidence="1">Squalene synthase HpnC</fullName>
        <ecNumber evidence="1">2.5.1.21</ecNumber>
    </submittedName>
</protein>
<dbReference type="InterPro" id="IPR033904">
    <property type="entry name" value="Trans_IPPS_HH"/>
</dbReference>
<dbReference type="AlphaFoldDB" id="A0A368L880"/>
<dbReference type="SUPFAM" id="SSF48576">
    <property type="entry name" value="Terpenoid synthases"/>
    <property type="match status" value="1"/>
</dbReference>
<keyword evidence="2" id="KW-1185">Reference proteome</keyword>
<dbReference type="GO" id="GO:0016114">
    <property type="term" value="P:terpenoid biosynthetic process"/>
    <property type="evidence" value="ECO:0007669"/>
    <property type="project" value="UniProtKB-ARBA"/>
</dbReference>
<reference evidence="1 2" key="1">
    <citation type="journal article" date="2018" name="Int. J. Syst. Evol. Microbiol.">
        <title>Parvibium lacunae gen. nov., sp. nov., a new member of the family Alcaligenaceae isolated from a freshwater pond.</title>
        <authorList>
            <person name="Chen W.M."/>
            <person name="Xie P.B."/>
            <person name="Hsu M.Y."/>
            <person name="Sheu S.Y."/>
        </authorList>
    </citation>
    <scope>NUCLEOTIDE SEQUENCE [LARGE SCALE GENOMIC DNA]</scope>
    <source>
        <strain evidence="1 2">KMB9</strain>
    </source>
</reference>
<dbReference type="Gene3D" id="1.10.600.10">
    <property type="entry name" value="Farnesyl Diphosphate Synthase"/>
    <property type="match status" value="1"/>
</dbReference>